<keyword evidence="8 13" id="KW-0067">ATP-binding</keyword>
<reference evidence="16" key="1">
    <citation type="journal article" date="2021" name="ISME J.">
        <title>Fine-scale metabolic discontinuity in a stratified prokaryote microbiome of a Red Sea deep halocline.</title>
        <authorList>
            <person name="Michoud G."/>
            <person name="Ngugi D.K."/>
            <person name="Barozzi A."/>
            <person name="Merlino G."/>
            <person name="Calleja M.L."/>
            <person name="Delgado-Huertas A."/>
            <person name="Moran X.A.G."/>
            <person name="Daffonchio D."/>
        </authorList>
    </citation>
    <scope>NUCLEOTIDE SEQUENCE</scope>
    <source>
        <strain evidence="16">SuakinDeep_MAG55_1</strain>
    </source>
</reference>
<dbReference type="InterPro" id="IPR002314">
    <property type="entry name" value="aa-tRNA-synt_IIb"/>
</dbReference>
<evidence type="ECO:0000256" key="8">
    <source>
        <dbReference type="ARBA" id="ARBA00022840"/>
    </source>
</evidence>
<dbReference type="AlphaFoldDB" id="A0A941ZYE8"/>
<feature type="domain" description="TGS" evidence="15">
    <location>
        <begin position="1"/>
        <end position="62"/>
    </location>
</feature>
<comment type="catalytic activity">
    <reaction evidence="12 13">
        <text>tRNA(Thr) + L-threonine + ATP = L-threonyl-tRNA(Thr) + AMP + diphosphate + H(+)</text>
        <dbReference type="Rhea" id="RHEA:24624"/>
        <dbReference type="Rhea" id="RHEA-COMP:9670"/>
        <dbReference type="Rhea" id="RHEA-COMP:9704"/>
        <dbReference type="ChEBI" id="CHEBI:15378"/>
        <dbReference type="ChEBI" id="CHEBI:30616"/>
        <dbReference type="ChEBI" id="CHEBI:33019"/>
        <dbReference type="ChEBI" id="CHEBI:57926"/>
        <dbReference type="ChEBI" id="CHEBI:78442"/>
        <dbReference type="ChEBI" id="CHEBI:78534"/>
        <dbReference type="ChEBI" id="CHEBI:456215"/>
        <dbReference type="EC" id="6.1.1.3"/>
    </reaction>
</comment>
<evidence type="ECO:0000256" key="2">
    <source>
        <dbReference type="ARBA" id="ARBA00022490"/>
    </source>
</evidence>
<dbReference type="InterPro" id="IPR036621">
    <property type="entry name" value="Anticodon-bd_dom_sf"/>
</dbReference>
<organism evidence="16 17">
    <name type="scientific">Candidatus Scalindua arabica</name>
    <dbReference type="NCBI Taxonomy" id="1127984"/>
    <lineage>
        <taxon>Bacteria</taxon>
        <taxon>Pseudomonadati</taxon>
        <taxon>Planctomycetota</taxon>
        <taxon>Candidatus Brocadiia</taxon>
        <taxon>Candidatus Brocadiales</taxon>
        <taxon>Candidatus Scalinduaceae</taxon>
        <taxon>Candidatus Scalindua</taxon>
    </lineage>
</organism>
<dbReference type="InterPro" id="IPR012947">
    <property type="entry name" value="tRNA_SAD"/>
</dbReference>
<dbReference type="InterPro" id="IPR004095">
    <property type="entry name" value="TGS"/>
</dbReference>
<comment type="caution">
    <text evidence="16">The sequence shown here is derived from an EMBL/GenBank/DDBJ whole genome shotgun (WGS) entry which is preliminary data.</text>
</comment>
<dbReference type="InterPro" id="IPR002320">
    <property type="entry name" value="Thr-tRNA-ligase_IIa"/>
</dbReference>
<name>A0A941ZYE8_9BACT</name>
<evidence type="ECO:0000256" key="12">
    <source>
        <dbReference type="ARBA" id="ARBA00049515"/>
    </source>
</evidence>
<feature type="domain" description="Aminoacyl-transfer RNA synthetases class-II family profile" evidence="14">
    <location>
        <begin position="257"/>
        <end position="539"/>
    </location>
</feature>
<keyword evidence="2 13" id="KW-0963">Cytoplasm</keyword>
<evidence type="ECO:0000256" key="4">
    <source>
        <dbReference type="ARBA" id="ARBA00022598"/>
    </source>
</evidence>
<dbReference type="GO" id="GO:0005737">
    <property type="term" value="C:cytoplasm"/>
    <property type="evidence" value="ECO:0007669"/>
    <property type="project" value="UniProtKB-SubCell"/>
</dbReference>
<dbReference type="CDD" id="cd00771">
    <property type="entry name" value="ThrRS_core"/>
    <property type="match status" value="1"/>
</dbReference>
<keyword evidence="11 13" id="KW-0030">Aminoacyl-tRNA synthetase</keyword>
<dbReference type="PROSITE" id="PS51880">
    <property type="entry name" value="TGS"/>
    <property type="match status" value="1"/>
</dbReference>
<evidence type="ECO:0000313" key="16">
    <source>
        <dbReference type="EMBL" id="MBS1257145.1"/>
    </source>
</evidence>
<dbReference type="Gene3D" id="3.40.50.800">
    <property type="entry name" value="Anticodon-binding domain"/>
    <property type="match status" value="1"/>
</dbReference>
<evidence type="ECO:0000256" key="1">
    <source>
        <dbReference type="ARBA" id="ARBA00008226"/>
    </source>
</evidence>
<keyword evidence="9 13" id="KW-0694">RNA-binding</keyword>
<dbReference type="PANTHER" id="PTHR11451:SF44">
    <property type="entry name" value="THREONINE--TRNA LIGASE, CHLOROPLASTIC_MITOCHONDRIAL 2"/>
    <property type="match status" value="1"/>
</dbReference>
<evidence type="ECO:0000256" key="6">
    <source>
        <dbReference type="ARBA" id="ARBA00022741"/>
    </source>
</evidence>
<keyword evidence="6 13" id="KW-0547">Nucleotide-binding</keyword>
<dbReference type="Pfam" id="PF00587">
    <property type="entry name" value="tRNA-synt_2b"/>
    <property type="match status" value="1"/>
</dbReference>
<evidence type="ECO:0000256" key="7">
    <source>
        <dbReference type="ARBA" id="ARBA00022833"/>
    </source>
</evidence>
<dbReference type="Proteomes" id="UP000722750">
    <property type="component" value="Unassembled WGS sequence"/>
</dbReference>
<evidence type="ECO:0000256" key="9">
    <source>
        <dbReference type="ARBA" id="ARBA00022884"/>
    </source>
</evidence>
<dbReference type="FunFam" id="3.40.50.800:FF:000001">
    <property type="entry name" value="Threonine--tRNA ligase"/>
    <property type="match status" value="1"/>
</dbReference>
<dbReference type="EMBL" id="JAANXD010000010">
    <property type="protein sequence ID" value="MBS1257145.1"/>
    <property type="molecule type" value="Genomic_DNA"/>
</dbReference>
<dbReference type="InterPro" id="IPR012675">
    <property type="entry name" value="Beta-grasp_dom_sf"/>
</dbReference>
<gene>
    <name evidence="13" type="primary">thrS</name>
    <name evidence="16" type="ORF">MAG551_00180</name>
</gene>
<comment type="similarity">
    <text evidence="1 13">Belongs to the class-II aminoacyl-tRNA synthetase family.</text>
</comment>
<keyword evidence="5 13" id="KW-0479">Metal-binding</keyword>
<dbReference type="Gene3D" id="3.10.20.30">
    <property type="match status" value="1"/>
</dbReference>
<dbReference type="InterPro" id="IPR047246">
    <property type="entry name" value="ThrRS_anticodon"/>
</dbReference>
<protein>
    <recommendedName>
        <fullName evidence="13">Threonine--tRNA ligase</fullName>
        <ecNumber evidence="13">6.1.1.3</ecNumber>
    </recommendedName>
    <alternativeName>
        <fullName evidence="13">Threonyl-tRNA synthetase</fullName>
        <shortName evidence="13">ThrRS</shortName>
    </alternativeName>
</protein>
<dbReference type="SUPFAM" id="SSF55186">
    <property type="entry name" value="ThrRS/AlaRS common domain"/>
    <property type="match status" value="1"/>
</dbReference>
<dbReference type="InterPro" id="IPR045864">
    <property type="entry name" value="aa-tRNA-synth_II/BPL/LPL"/>
</dbReference>
<dbReference type="GO" id="GO:0046872">
    <property type="term" value="F:metal ion binding"/>
    <property type="evidence" value="ECO:0007669"/>
    <property type="project" value="UniProtKB-KW"/>
</dbReference>
<dbReference type="FunFam" id="3.30.980.10:FF:000005">
    <property type="entry name" value="Threonyl-tRNA synthetase, mitochondrial"/>
    <property type="match status" value="1"/>
</dbReference>
<comment type="cofactor">
    <cofactor evidence="13">
        <name>Zn(2+)</name>
        <dbReference type="ChEBI" id="CHEBI:29105"/>
    </cofactor>
    <text evidence="13">Binds 1 zinc ion per subunit.</text>
</comment>
<dbReference type="InterPro" id="IPR006195">
    <property type="entry name" value="aa-tRNA-synth_II"/>
</dbReference>
<evidence type="ECO:0000256" key="11">
    <source>
        <dbReference type="ARBA" id="ARBA00023146"/>
    </source>
</evidence>
<dbReference type="EC" id="6.1.1.3" evidence="13"/>
<comment type="subcellular location">
    <subcellularLocation>
        <location evidence="13">Cytoplasm</location>
    </subcellularLocation>
</comment>
<proteinExistence type="inferred from homology"/>
<dbReference type="Pfam" id="PF03129">
    <property type="entry name" value="HGTP_anticodon"/>
    <property type="match status" value="1"/>
</dbReference>
<dbReference type="SUPFAM" id="SSF81271">
    <property type="entry name" value="TGS-like"/>
    <property type="match status" value="1"/>
</dbReference>
<dbReference type="SUPFAM" id="SSF55681">
    <property type="entry name" value="Class II aaRS and biotin synthetases"/>
    <property type="match status" value="1"/>
</dbReference>
<dbReference type="InterPro" id="IPR012676">
    <property type="entry name" value="TGS-like"/>
</dbReference>
<dbReference type="PANTHER" id="PTHR11451">
    <property type="entry name" value="THREONINE-TRNA LIGASE"/>
    <property type="match status" value="1"/>
</dbReference>
<sequence length="641" mass="73335">MVKIKLPGGIERKYEDKVTVKDVASDLADQNHGPAAIAGKVDSTLVDLDCQIESDTTLDFVMADSEDGLEILRHSTAHVMAQAVTNLYPNAKLGIGPSIKDGFYYDFDLDTALSEEDLEKIEEEMKRIIESDETFDRFEETNDEAVKRMEESGQRYKVELIKGLEDQTISFYRQGGFVDLCKGPHITSTKKITAFKLLSVAGAYWRGKETNPMLQRIYGTAFTNKKDLRIHLKFLEESKKRDHRKVGTALDLYSIHEEGGPGLAFWHPKGGRIRSIIEAFWRDEHYKRGYEIVYSPHIAKIDLWKTSGHLDFYKESMFSPIEVEGQEYMLRPMNCPFAILMYQAKVRSYRDLPLRWGELGTVYRFERSGVLHGLLRVRGFTQDDAHIFCRPDQLKNEIVGIIDLAQYMLQSFGFNEYEIELAVRGKGESEKYIGENENWNLAEEALKNALEQKNLEFTREEGEAKFYGPAIDIKIKDVLGRGWQGPTIQVDFNLPERFDVNYIASDGKKHKVVMVHRTVLGSMERFLGCLLEHYAGDFPLWLAPTQVRILPITDAHDDYSNKIKDQLTEMGIRAECDLRNEKTGFKIREGTLEKIPYLLIIGDREVSDDTVSVRSRKDGDEGSLPLSEFMVRIEGEAKNKA</sequence>
<keyword evidence="3 13" id="KW-0820">tRNA-binding</keyword>
<feature type="binding site" evidence="13">
    <location>
        <position position="335"/>
    </location>
    <ligand>
        <name>Zn(2+)</name>
        <dbReference type="ChEBI" id="CHEBI:29105"/>
        <note>catalytic</note>
    </ligand>
</feature>
<dbReference type="InterPro" id="IPR018163">
    <property type="entry name" value="Thr/Ala-tRNA-synth_IIc_edit"/>
</dbReference>
<evidence type="ECO:0000256" key="3">
    <source>
        <dbReference type="ARBA" id="ARBA00022555"/>
    </source>
</evidence>
<dbReference type="Pfam" id="PF07973">
    <property type="entry name" value="tRNA_SAD"/>
    <property type="match status" value="1"/>
</dbReference>
<evidence type="ECO:0000256" key="13">
    <source>
        <dbReference type="HAMAP-Rule" id="MF_00184"/>
    </source>
</evidence>
<keyword evidence="10 13" id="KW-0648">Protein biosynthesis</keyword>
<dbReference type="GO" id="GO:0006435">
    <property type="term" value="P:threonyl-tRNA aminoacylation"/>
    <property type="evidence" value="ECO:0007669"/>
    <property type="project" value="UniProtKB-UniRule"/>
</dbReference>
<dbReference type="SUPFAM" id="SSF52954">
    <property type="entry name" value="Class II aaRS ABD-related"/>
    <property type="match status" value="1"/>
</dbReference>
<evidence type="ECO:0000256" key="10">
    <source>
        <dbReference type="ARBA" id="ARBA00022917"/>
    </source>
</evidence>
<keyword evidence="7 13" id="KW-0862">Zinc</keyword>
<dbReference type="PROSITE" id="PS50862">
    <property type="entry name" value="AA_TRNA_LIGASE_II"/>
    <property type="match status" value="1"/>
</dbReference>
<dbReference type="HAMAP" id="MF_00184">
    <property type="entry name" value="Thr_tRNA_synth"/>
    <property type="match status" value="1"/>
</dbReference>
<dbReference type="SMART" id="SM00863">
    <property type="entry name" value="tRNA_SAD"/>
    <property type="match status" value="1"/>
</dbReference>
<dbReference type="GO" id="GO:0005524">
    <property type="term" value="F:ATP binding"/>
    <property type="evidence" value="ECO:0007669"/>
    <property type="project" value="UniProtKB-UniRule"/>
</dbReference>
<dbReference type="GO" id="GO:0004829">
    <property type="term" value="F:threonine-tRNA ligase activity"/>
    <property type="evidence" value="ECO:0007669"/>
    <property type="project" value="UniProtKB-UniRule"/>
</dbReference>
<evidence type="ECO:0000256" key="5">
    <source>
        <dbReference type="ARBA" id="ARBA00022723"/>
    </source>
</evidence>
<keyword evidence="4 13" id="KW-0436">Ligase</keyword>
<dbReference type="InterPro" id="IPR033728">
    <property type="entry name" value="ThrRS_core"/>
</dbReference>
<feature type="binding site" evidence="13">
    <location>
        <position position="516"/>
    </location>
    <ligand>
        <name>Zn(2+)</name>
        <dbReference type="ChEBI" id="CHEBI:29105"/>
        <note>catalytic</note>
    </ligand>
</feature>
<accession>A0A941ZYE8</accession>
<feature type="binding site" evidence="13">
    <location>
        <position position="386"/>
    </location>
    <ligand>
        <name>Zn(2+)</name>
        <dbReference type="ChEBI" id="CHEBI:29105"/>
        <note>catalytic</note>
    </ligand>
</feature>
<dbReference type="Gene3D" id="3.30.930.10">
    <property type="entry name" value="Bira Bifunctional Protein, Domain 2"/>
    <property type="match status" value="1"/>
</dbReference>
<dbReference type="PRINTS" id="PR01047">
    <property type="entry name" value="TRNASYNTHTHR"/>
</dbReference>
<evidence type="ECO:0000313" key="17">
    <source>
        <dbReference type="Proteomes" id="UP000722750"/>
    </source>
</evidence>
<dbReference type="CDD" id="cd00860">
    <property type="entry name" value="ThrRS_anticodon"/>
    <property type="match status" value="1"/>
</dbReference>
<comment type="caution">
    <text evidence="13">Lacks conserved residue(s) required for the propagation of feature annotation.</text>
</comment>
<evidence type="ECO:0000259" key="14">
    <source>
        <dbReference type="PROSITE" id="PS50862"/>
    </source>
</evidence>
<dbReference type="InterPro" id="IPR004154">
    <property type="entry name" value="Anticodon-bd"/>
</dbReference>
<dbReference type="CDD" id="cd01667">
    <property type="entry name" value="TGS_ThrRS"/>
    <property type="match status" value="1"/>
</dbReference>
<dbReference type="GO" id="GO:0000049">
    <property type="term" value="F:tRNA binding"/>
    <property type="evidence" value="ECO:0007669"/>
    <property type="project" value="UniProtKB-KW"/>
</dbReference>
<dbReference type="FunFam" id="3.30.930.10:FF:000002">
    <property type="entry name" value="Threonine--tRNA ligase"/>
    <property type="match status" value="1"/>
</dbReference>
<dbReference type="Gene3D" id="3.30.54.20">
    <property type="match status" value="1"/>
</dbReference>
<comment type="subunit">
    <text evidence="13">Homodimer.</text>
</comment>
<evidence type="ECO:0000259" key="15">
    <source>
        <dbReference type="PROSITE" id="PS51880"/>
    </source>
</evidence>
<dbReference type="NCBIfam" id="TIGR00418">
    <property type="entry name" value="thrS"/>
    <property type="match status" value="1"/>
</dbReference>
<dbReference type="Gene3D" id="3.30.980.10">
    <property type="entry name" value="Threonyl-trna Synthetase, Chain A, domain 2"/>
    <property type="match status" value="1"/>
</dbReference>